<sequence>MVKIAIVLKDLSRLNFEQLHSAVLDNILKPKLVKNCALDVILVDKFEDSMYLDDVLGRLYSMCREVLLERELSLEPVNILFGDEWNMSSHRSDYVWDYLVAEETFSVTGYRYKNHIAYPKLDPVDNHIPSSGKRDINKFEVTALGGTFDHLHDGHKILLSVAAFLTSKRLIVGVTDQELLANKKYKEYMESFDTRCIGVQSFLQLLKPSLKMEPVAIRDVCGPTGTVPEIKCLVVSRETVGGGKVVNETRASKGMDPLDIYIVNVLGGQEDDGWKEKLSSTEIRKSLATS</sequence>
<evidence type="ECO:0000313" key="2">
    <source>
        <dbReference type="EMBL" id="KAL3233382.1"/>
    </source>
</evidence>
<evidence type="ECO:0000259" key="1">
    <source>
        <dbReference type="Pfam" id="PF01467"/>
    </source>
</evidence>
<dbReference type="PANTHER" id="PTHR10695">
    <property type="entry name" value="DEPHOSPHO-COA KINASE-RELATED"/>
    <property type="match status" value="1"/>
</dbReference>
<dbReference type="Proteomes" id="UP001623330">
    <property type="component" value="Unassembled WGS sequence"/>
</dbReference>
<feature type="domain" description="Cytidyltransferase-like" evidence="1">
    <location>
        <begin position="144"/>
        <end position="285"/>
    </location>
</feature>
<dbReference type="InterPro" id="IPR004821">
    <property type="entry name" value="Cyt_trans-like"/>
</dbReference>
<dbReference type="NCBIfam" id="NF001985">
    <property type="entry name" value="PRK00777.1"/>
    <property type="match status" value="1"/>
</dbReference>
<gene>
    <name evidence="2" type="ORF">RNJ44_03422</name>
</gene>
<dbReference type="InterPro" id="IPR014729">
    <property type="entry name" value="Rossmann-like_a/b/a_fold"/>
</dbReference>
<keyword evidence="3" id="KW-1185">Reference proteome</keyword>
<reference evidence="2 3" key="1">
    <citation type="submission" date="2024-05" db="EMBL/GenBank/DDBJ databases">
        <title>Long read based assembly of the Candida bracarensis genome reveals expanded adhesin content.</title>
        <authorList>
            <person name="Marcet-Houben M."/>
            <person name="Ksiezopolska E."/>
            <person name="Gabaldon T."/>
        </authorList>
    </citation>
    <scope>NUCLEOTIDE SEQUENCE [LARGE SCALE GENOMIC DNA]</scope>
    <source>
        <strain evidence="2 3">CBM6</strain>
    </source>
</reference>
<evidence type="ECO:0000313" key="3">
    <source>
        <dbReference type="Proteomes" id="UP001623330"/>
    </source>
</evidence>
<dbReference type="EMBL" id="JBEVYD010000004">
    <property type="protein sequence ID" value="KAL3233382.1"/>
    <property type="molecule type" value="Genomic_DNA"/>
</dbReference>
<dbReference type="Gene3D" id="3.40.50.620">
    <property type="entry name" value="HUPs"/>
    <property type="match status" value="1"/>
</dbReference>
<dbReference type="PANTHER" id="PTHR10695:SF46">
    <property type="entry name" value="BIFUNCTIONAL COENZYME A SYNTHASE-RELATED"/>
    <property type="match status" value="1"/>
</dbReference>
<comment type="caution">
    <text evidence="2">The sequence shown here is derived from an EMBL/GenBank/DDBJ whole genome shotgun (WGS) entry which is preliminary data.</text>
</comment>
<dbReference type="Pfam" id="PF01467">
    <property type="entry name" value="CTP_transf_like"/>
    <property type="match status" value="1"/>
</dbReference>
<organism evidence="2 3">
    <name type="scientific">Nakaseomyces bracarensis</name>
    <dbReference type="NCBI Taxonomy" id="273131"/>
    <lineage>
        <taxon>Eukaryota</taxon>
        <taxon>Fungi</taxon>
        <taxon>Dikarya</taxon>
        <taxon>Ascomycota</taxon>
        <taxon>Saccharomycotina</taxon>
        <taxon>Saccharomycetes</taxon>
        <taxon>Saccharomycetales</taxon>
        <taxon>Saccharomycetaceae</taxon>
        <taxon>Nakaseomyces</taxon>
    </lineage>
</organism>
<dbReference type="CDD" id="cd02164">
    <property type="entry name" value="PPAT_CoAS"/>
    <property type="match status" value="1"/>
</dbReference>
<name>A0ABR4NX26_9SACH</name>
<dbReference type="SUPFAM" id="SSF52374">
    <property type="entry name" value="Nucleotidylyl transferase"/>
    <property type="match status" value="1"/>
</dbReference>
<accession>A0ABR4NX26</accession>
<proteinExistence type="predicted"/>
<protein>
    <recommendedName>
        <fullName evidence="1">Cytidyltransferase-like domain-containing protein</fullName>
    </recommendedName>
</protein>